<dbReference type="SUPFAM" id="SSF110857">
    <property type="entry name" value="Gamma-glutamyl cyclotransferase-like"/>
    <property type="match status" value="1"/>
</dbReference>
<evidence type="ECO:0000313" key="2">
    <source>
        <dbReference type="Proteomes" id="UP000799779"/>
    </source>
</evidence>
<sequence>MDYLDELDELDDSAIQALTELGGGIDFHLPSIAPPATINKKSPSSTCPARRRRRVQVTYLLRLEHPLLTPQDVANILGLPHVPQLETGSGEDGEARFCRLSQSSINALDSWTAKHYPRKKFTKIRLGLAHKDPLELPILGRDPTLPHHRPSVPISPVRKRIYPEYEYPVYYFFYGTLASPSRLSRLFDIPSSRLPRLEAASLLDGQIRTWAGKYRALVDSPGGKVEGYVYPVMFVD</sequence>
<reference evidence="1" key="1">
    <citation type="journal article" date="2020" name="Stud. Mycol.">
        <title>101 Dothideomycetes genomes: a test case for predicting lifestyles and emergence of pathogens.</title>
        <authorList>
            <person name="Haridas S."/>
            <person name="Albert R."/>
            <person name="Binder M."/>
            <person name="Bloem J."/>
            <person name="Labutti K."/>
            <person name="Salamov A."/>
            <person name="Andreopoulos B."/>
            <person name="Baker S."/>
            <person name="Barry K."/>
            <person name="Bills G."/>
            <person name="Bluhm B."/>
            <person name="Cannon C."/>
            <person name="Castanera R."/>
            <person name="Culley D."/>
            <person name="Daum C."/>
            <person name="Ezra D."/>
            <person name="Gonzalez J."/>
            <person name="Henrissat B."/>
            <person name="Kuo A."/>
            <person name="Liang C."/>
            <person name="Lipzen A."/>
            <person name="Lutzoni F."/>
            <person name="Magnuson J."/>
            <person name="Mondo S."/>
            <person name="Nolan M."/>
            <person name="Ohm R."/>
            <person name="Pangilinan J."/>
            <person name="Park H.-J."/>
            <person name="Ramirez L."/>
            <person name="Alfaro M."/>
            <person name="Sun H."/>
            <person name="Tritt A."/>
            <person name="Yoshinaga Y."/>
            <person name="Zwiers L.-H."/>
            <person name="Turgeon B."/>
            <person name="Goodwin S."/>
            <person name="Spatafora J."/>
            <person name="Crous P."/>
            <person name="Grigoriev I."/>
        </authorList>
    </citation>
    <scope>NUCLEOTIDE SEQUENCE</scope>
    <source>
        <strain evidence="1">CBS 123094</strain>
    </source>
</reference>
<dbReference type="InterPro" id="IPR013024">
    <property type="entry name" value="GGCT-like"/>
</dbReference>
<dbReference type="Proteomes" id="UP000799779">
    <property type="component" value="Unassembled WGS sequence"/>
</dbReference>
<dbReference type="EMBL" id="ML977708">
    <property type="protein sequence ID" value="KAF1993391.1"/>
    <property type="molecule type" value="Genomic_DNA"/>
</dbReference>
<accession>A0A6A5VZT4</accession>
<name>A0A6A5VZT4_9PLEO</name>
<proteinExistence type="predicted"/>
<dbReference type="AlphaFoldDB" id="A0A6A5VZT4"/>
<gene>
    <name evidence="1" type="ORF">P154DRAFT_568048</name>
</gene>
<protein>
    <submittedName>
        <fullName evidence="1">Uncharacterized protein</fullName>
    </submittedName>
</protein>
<dbReference type="InterPro" id="IPR036568">
    <property type="entry name" value="GGCT-like_sf"/>
</dbReference>
<dbReference type="Gene3D" id="3.10.490.10">
    <property type="entry name" value="Gamma-glutamyl cyclotransferase-like"/>
    <property type="match status" value="1"/>
</dbReference>
<evidence type="ECO:0000313" key="1">
    <source>
        <dbReference type="EMBL" id="KAF1993391.1"/>
    </source>
</evidence>
<dbReference type="CDD" id="cd06661">
    <property type="entry name" value="GGCT_like"/>
    <property type="match status" value="1"/>
</dbReference>
<keyword evidence="2" id="KW-1185">Reference proteome</keyword>
<dbReference type="OrthoDB" id="3262926at2759"/>
<organism evidence="1 2">
    <name type="scientific">Amniculicola lignicola CBS 123094</name>
    <dbReference type="NCBI Taxonomy" id="1392246"/>
    <lineage>
        <taxon>Eukaryota</taxon>
        <taxon>Fungi</taxon>
        <taxon>Dikarya</taxon>
        <taxon>Ascomycota</taxon>
        <taxon>Pezizomycotina</taxon>
        <taxon>Dothideomycetes</taxon>
        <taxon>Pleosporomycetidae</taxon>
        <taxon>Pleosporales</taxon>
        <taxon>Amniculicolaceae</taxon>
        <taxon>Amniculicola</taxon>
    </lineage>
</organism>